<comment type="caution">
    <text evidence="12">The sequence shown here is derived from an EMBL/GenBank/DDBJ whole genome shotgun (WGS) entry which is preliminary data.</text>
</comment>
<evidence type="ECO:0000256" key="7">
    <source>
        <dbReference type="ARBA" id="ARBA00022989"/>
    </source>
</evidence>
<evidence type="ECO:0000313" key="13">
    <source>
        <dbReference type="Proteomes" id="UP000284375"/>
    </source>
</evidence>
<evidence type="ECO:0000256" key="3">
    <source>
        <dbReference type="ARBA" id="ARBA00022089"/>
    </source>
</evidence>
<dbReference type="Pfam" id="PF20520">
    <property type="entry name" value="Ac45-VOA1_TM"/>
    <property type="match status" value="1"/>
</dbReference>
<dbReference type="GO" id="GO:0005789">
    <property type="term" value="C:endoplasmic reticulum membrane"/>
    <property type="evidence" value="ECO:0007669"/>
    <property type="project" value="UniProtKB-SubCell"/>
</dbReference>
<feature type="domain" description="V-type proton ATPase subunit S1/VOA1 transmembrane" evidence="11">
    <location>
        <begin position="234"/>
        <end position="273"/>
    </location>
</feature>
<dbReference type="GO" id="GO:0071555">
    <property type="term" value="P:cell wall organization"/>
    <property type="evidence" value="ECO:0007669"/>
    <property type="project" value="UniProtKB-KW"/>
</dbReference>
<keyword evidence="9" id="KW-0961">Cell wall biogenesis/degradation</keyword>
<evidence type="ECO:0000256" key="5">
    <source>
        <dbReference type="ARBA" id="ARBA00022729"/>
    </source>
</evidence>
<sequence>MRFEITAASLLATTAAAFSDTSPFVLFSTSNELPINRPEDHQLITTGQVLGLMGENLASCTTSRYVLISQPGVHASDLRHPATGRCLAPNLCEAATGPSAKTRFNAAEVVGHDFLSLEEMEALVSSLCAGQRGEGGFVVESHALDALPEQKDMRRAKVIENDTKLGRIISSTAASSDDYTVIYFSPRNEGKTYKSEYVESPAIQMELKRSPAVVVEPRGARDGKSSAPLFVKYQFFTPGIFMGLVAVLIMLSILYVGLSAVSSLEIPYGAFDKEMGPAAQKKNN</sequence>
<organism evidence="12 13">
    <name type="scientific">Cytospora chrysosperma</name>
    <name type="common">Cytospora canker fungus</name>
    <name type="synonym">Sphaeria chrysosperma</name>
    <dbReference type="NCBI Taxonomy" id="252740"/>
    <lineage>
        <taxon>Eukaryota</taxon>
        <taxon>Fungi</taxon>
        <taxon>Dikarya</taxon>
        <taxon>Ascomycota</taxon>
        <taxon>Pezizomycotina</taxon>
        <taxon>Sordariomycetes</taxon>
        <taxon>Sordariomycetidae</taxon>
        <taxon>Diaporthales</taxon>
        <taxon>Cytosporaceae</taxon>
        <taxon>Cytospora</taxon>
    </lineage>
</organism>
<keyword evidence="5" id="KW-0732">Signal</keyword>
<dbReference type="STRING" id="252740.A0A423VPF8"/>
<name>A0A423VPF8_CYTCH</name>
<dbReference type="AlphaFoldDB" id="A0A423VPF8"/>
<reference evidence="12 13" key="1">
    <citation type="submission" date="2015-09" db="EMBL/GenBank/DDBJ databases">
        <title>Host preference determinants of Valsa canker pathogens revealed by comparative genomics.</title>
        <authorList>
            <person name="Yin Z."/>
            <person name="Huang L."/>
        </authorList>
    </citation>
    <scope>NUCLEOTIDE SEQUENCE [LARGE SCALE GENOMIC DNA]</scope>
    <source>
        <strain evidence="12 13">YSFL</strain>
    </source>
</reference>
<feature type="transmembrane region" description="Helical" evidence="10">
    <location>
        <begin position="235"/>
        <end position="258"/>
    </location>
</feature>
<evidence type="ECO:0000256" key="2">
    <source>
        <dbReference type="ARBA" id="ARBA00008203"/>
    </source>
</evidence>
<keyword evidence="8 10" id="KW-0472">Membrane</keyword>
<keyword evidence="4 10" id="KW-0812">Transmembrane</keyword>
<evidence type="ECO:0000259" key="11">
    <source>
        <dbReference type="Pfam" id="PF20520"/>
    </source>
</evidence>
<dbReference type="GO" id="GO:0006078">
    <property type="term" value="P:(1-&gt;6)-beta-D-glucan biosynthetic process"/>
    <property type="evidence" value="ECO:0007669"/>
    <property type="project" value="TreeGrafter"/>
</dbReference>
<evidence type="ECO:0000256" key="1">
    <source>
        <dbReference type="ARBA" id="ARBA00004115"/>
    </source>
</evidence>
<dbReference type="OrthoDB" id="9985059at2759"/>
<evidence type="ECO:0000256" key="4">
    <source>
        <dbReference type="ARBA" id="ARBA00022692"/>
    </source>
</evidence>
<dbReference type="EMBL" id="LJZO01000035">
    <property type="protein sequence ID" value="ROV92892.1"/>
    <property type="molecule type" value="Genomic_DNA"/>
</dbReference>
<protein>
    <recommendedName>
        <fullName evidence="3">Protein BIG1</fullName>
    </recommendedName>
</protein>
<dbReference type="InterPro" id="IPR037654">
    <property type="entry name" value="Big1"/>
</dbReference>
<gene>
    <name evidence="12" type="ORF">VSDG_06398</name>
</gene>
<dbReference type="PANTHER" id="PTHR28285">
    <property type="entry name" value="PROTEIN BIG1"/>
    <property type="match status" value="1"/>
</dbReference>
<evidence type="ECO:0000256" key="6">
    <source>
        <dbReference type="ARBA" id="ARBA00022824"/>
    </source>
</evidence>
<evidence type="ECO:0000313" key="12">
    <source>
        <dbReference type="EMBL" id="ROV92892.1"/>
    </source>
</evidence>
<accession>A0A423VPF8</accession>
<proteinExistence type="inferred from homology"/>
<evidence type="ECO:0000256" key="8">
    <source>
        <dbReference type="ARBA" id="ARBA00023136"/>
    </source>
</evidence>
<keyword evidence="13" id="KW-1185">Reference proteome</keyword>
<keyword evidence="6" id="KW-0256">Endoplasmic reticulum</keyword>
<keyword evidence="7 10" id="KW-1133">Transmembrane helix</keyword>
<dbReference type="PANTHER" id="PTHR28285:SF1">
    <property type="entry name" value="PROTEIN BIG1"/>
    <property type="match status" value="1"/>
</dbReference>
<comment type="subcellular location">
    <subcellularLocation>
        <location evidence="1">Endoplasmic reticulum membrane</location>
        <topology evidence="1">Single-pass type I membrane protein</topology>
    </subcellularLocation>
</comment>
<evidence type="ECO:0000256" key="10">
    <source>
        <dbReference type="SAM" id="Phobius"/>
    </source>
</evidence>
<evidence type="ECO:0000256" key="9">
    <source>
        <dbReference type="ARBA" id="ARBA00023316"/>
    </source>
</evidence>
<dbReference type="Proteomes" id="UP000284375">
    <property type="component" value="Unassembled WGS sequence"/>
</dbReference>
<dbReference type="GO" id="GO:0009272">
    <property type="term" value="P:fungal-type cell wall biogenesis"/>
    <property type="evidence" value="ECO:0007669"/>
    <property type="project" value="TreeGrafter"/>
</dbReference>
<dbReference type="InterPro" id="IPR046756">
    <property type="entry name" value="VAS1/VOA1_TM"/>
</dbReference>
<comment type="similarity">
    <text evidence="2">Belongs to the BIG1 family.</text>
</comment>